<accession>A0A841H6Q8</accession>
<evidence type="ECO:0000313" key="1">
    <source>
        <dbReference type="EMBL" id="MBB6073592.1"/>
    </source>
</evidence>
<comment type="caution">
    <text evidence="1">The sequence shown here is derived from an EMBL/GenBank/DDBJ whole genome shotgun (WGS) entry which is preliminary data.</text>
</comment>
<proteinExistence type="predicted"/>
<keyword evidence="2" id="KW-1185">Reference proteome</keyword>
<dbReference type="Proteomes" id="UP000582837">
    <property type="component" value="Unassembled WGS sequence"/>
</dbReference>
<reference evidence="1 2" key="1">
    <citation type="submission" date="2020-08" db="EMBL/GenBank/DDBJ databases">
        <title>Genomic Encyclopedia of Type Strains, Phase IV (KMG-IV): sequencing the most valuable type-strain genomes for metagenomic binning, comparative biology and taxonomic classification.</title>
        <authorList>
            <person name="Goeker M."/>
        </authorList>
    </citation>
    <scope>NUCLEOTIDE SEQUENCE [LARGE SCALE GENOMIC DNA]</scope>
    <source>
        <strain evidence="1 2">DSM 29007</strain>
    </source>
</reference>
<dbReference type="AlphaFoldDB" id="A0A841H6Q8"/>
<name>A0A841H6Q8_9BACT</name>
<organism evidence="1 2">
    <name type="scientific">Longimicrobium terrae</name>
    <dbReference type="NCBI Taxonomy" id="1639882"/>
    <lineage>
        <taxon>Bacteria</taxon>
        <taxon>Pseudomonadati</taxon>
        <taxon>Gemmatimonadota</taxon>
        <taxon>Longimicrobiia</taxon>
        <taxon>Longimicrobiales</taxon>
        <taxon>Longimicrobiaceae</taxon>
        <taxon>Longimicrobium</taxon>
    </lineage>
</organism>
<dbReference type="EMBL" id="JACHIA010000026">
    <property type="protein sequence ID" value="MBB6073592.1"/>
    <property type="molecule type" value="Genomic_DNA"/>
</dbReference>
<evidence type="ECO:0000313" key="2">
    <source>
        <dbReference type="Proteomes" id="UP000582837"/>
    </source>
</evidence>
<protein>
    <submittedName>
        <fullName evidence="1">Uncharacterized protein</fullName>
    </submittedName>
</protein>
<gene>
    <name evidence="1" type="ORF">HNQ61_005263</name>
</gene>
<sequence length="127" mass="13655">MDPIERDPLLAALRDEPRDEPDWERLRGRVAAAAQLPLARRRAAPRAAGSRWLRALLPLAAAAGIAGLAWTALDRRPAPLTPAERSEIDAAVAEGLPDQVRLLLSGEAAEAALLDVVELRPMAETES</sequence>